<dbReference type="GO" id="GO:0046872">
    <property type="term" value="F:metal ion binding"/>
    <property type="evidence" value="ECO:0007669"/>
    <property type="project" value="UniProtKB-UniRule"/>
</dbReference>
<dbReference type="GO" id="GO:0006508">
    <property type="term" value="P:proteolysis"/>
    <property type="evidence" value="ECO:0007669"/>
    <property type="project" value="UniProtKB-KW"/>
</dbReference>
<comment type="similarity">
    <text evidence="1 6">Belongs to the peptidase M42 family.</text>
</comment>
<sequence>MMEEKTFQRIKELTQLQGTSGFEEDIRTYMRSAMTPLVDEVQQDGLGGIFGLKNASEDKPRVMVAAHMDEVGFMLTEITPRGLFKVVPLGGWNPYVVSAQRFTLKTGKGNYPCISSSVPPHLLRGTSGQGQVKVEDILFDAGFESKEEALAFGVLPGDTIVPQTETVKTANGKNIISKAWDNRYGCTVVLEALEALQKETLDYTLIAGANVQEEVGLRGAKPAVTKFQPDLFFAVDCSAADDLVTTNGTFGHLGEGTLLRIQDPGMILLPRLREYLLDTAETHNIPYQYFVSKGGTDAGAAHTANEGVPSTVIGVCGRYIHTHQTMFSIADFDAAREMLIQVLKGLDESTIKTIIAGK</sequence>
<feature type="binding site" evidence="8">
    <location>
        <position position="181"/>
    </location>
    <ligand>
        <name>Zn(2+)</name>
        <dbReference type="ChEBI" id="CHEBI:29105"/>
        <label>2</label>
    </ligand>
</feature>
<proteinExistence type="inferred from homology"/>
<feature type="active site" description="Proton acceptor" evidence="7">
    <location>
        <position position="213"/>
    </location>
</feature>
<dbReference type="PIRSF" id="PIRSF001123">
    <property type="entry name" value="PepA_GA"/>
    <property type="match status" value="1"/>
</dbReference>
<accession>A0A1L8SYS1</accession>
<dbReference type="CDD" id="cd05656">
    <property type="entry name" value="M42_Frv"/>
    <property type="match status" value="1"/>
</dbReference>
<dbReference type="NCBIfam" id="TIGR03107">
    <property type="entry name" value="glu_aminopep"/>
    <property type="match status" value="1"/>
</dbReference>
<evidence type="ECO:0000256" key="8">
    <source>
        <dbReference type="PIRSR" id="PIRSR001123-2"/>
    </source>
</evidence>
<dbReference type="PANTHER" id="PTHR32481">
    <property type="entry name" value="AMINOPEPTIDASE"/>
    <property type="match status" value="1"/>
</dbReference>
<feature type="binding site" evidence="8">
    <location>
        <position position="181"/>
    </location>
    <ligand>
        <name>Zn(2+)</name>
        <dbReference type="ChEBI" id="CHEBI:29105"/>
        <label>1</label>
    </ligand>
</feature>
<dbReference type="Proteomes" id="UP000183700">
    <property type="component" value="Unassembled WGS sequence"/>
</dbReference>
<feature type="binding site" evidence="8">
    <location>
        <position position="236"/>
    </location>
    <ligand>
        <name>Zn(2+)</name>
        <dbReference type="ChEBI" id="CHEBI:29105"/>
        <label>1</label>
    </ligand>
</feature>
<comment type="caution">
    <text evidence="9">The sequence shown here is derived from an EMBL/GenBank/DDBJ whole genome shotgun (WGS) entry which is preliminary data.</text>
</comment>
<evidence type="ECO:0000256" key="2">
    <source>
        <dbReference type="ARBA" id="ARBA00022438"/>
    </source>
</evidence>
<dbReference type="Pfam" id="PF05343">
    <property type="entry name" value="Peptidase_M42"/>
    <property type="match status" value="1"/>
</dbReference>
<evidence type="ECO:0000313" key="9">
    <source>
        <dbReference type="EMBL" id="OJG37108.1"/>
    </source>
</evidence>
<organism evidence="9 10">
    <name type="scientific">Enterococcus devriesei</name>
    <dbReference type="NCBI Taxonomy" id="319970"/>
    <lineage>
        <taxon>Bacteria</taxon>
        <taxon>Bacillati</taxon>
        <taxon>Bacillota</taxon>
        <taxon>Bacilli</taxon>
        <taxon>Lactobacillales</taxon>
        <taxon>Enterococcaceae</taxon>
        <taxon>Enterococcus</taxon>
    </lineage>
</organism>
<keyword evidence="3" id="KW-0645">Protease</keyword>
<evidence type="ECO:0000256" key="3">
    <source>
        <dbReference type="ARBA" id="ARBA00022670"/>
    </source>
</evidence>
<dbReference type="GO" id="GO:0004177">
    <property type="term" value="F:aminopeptidase activity"/>
    <property type="evidence" value="ECO:0007669"/>
    <property type="project" value="UniProtKB-UniRule"/>
</dbReference>
<dbReference type="SUPFAM" id="SSF53187">
    <property type="entry name" value="Zn-dependent exopeptidases"/>
    <property type="match status" value="1"/>
</dbReference>
<feature type="binding site" evidence="8">
    <location>
        <position position="321"/>
    </location>
    <ligand>
        <name>Zn(2+)</name>
        <dbReference type="ChEBI" id="CHEBI:29105"/>
        <label>2</label>
    </ligand>
</feature>
<gene>
    <name evidence="9" type="ORF">RV00_GL000065</name>
</gene>
<dbReference type="InterPro" id="IPR017538">
    <property type="entry name" value="Pept_M42_glutamyl_aminopept"/>
</dbReference>
<name>A0A1L8SYS1_9ENTE</name>
<protein>
    <submittedName>
        <fullName evidence="9">Glutamyl aminopeptidase</fullName>
    </submittedName>
</protein>
<keyword evidence="5" id="KW-0378">Hydrolase</keyword>
<dbReference type="EMBL" id="JXKM01000001">
    <property type="protein sequence ID" value="OJG37108.1"/>
    <property type="molecule type" value="Genomic_DNA"/>
</dbReference>
<evidence type="ECO:0000313" key="10">
    <source>
        <dbReference type="Proteomes" id="UP000183700"/>
    </source>
</evidence>
<dbReference type="InterPro" id="IPR008007">
    <property type="entry name" value="Peptidase_M42"/>
</dbReference>
<evidence type="ECO:0000256" key="7">
    <source>
        <dbReference type="PIRSR" id="PIRSR001123-1"/>
    </source>
</evidence>
<evidence type="ECO:0000256" key="4">
    <source>
        <dbReference type="ARBA" id="ARBA00022723"/>
    </source>
</evidence>
<dbReference type="AlphaFoldDB" id="A0A1L8SYS1"/>
<evidence type="ECO:0000256" key="6">
    <source>
        <dbReference type="PIRNR" id="PIRNR001123"/>
    </source>
</evidence>
<feature type="binding site" evidence="8">
    <location>
        <position position="214"/>
    </location>
    <ligand>
        <name>Zn(2+)</name>
        <dbReference type="ChEBI" id="CHEBI:29105"/>
        <label>2</label>
    </ligand>
</feature>
<dbReference type="InterPro" id="IPR023367">
    <property type="entry name" value="Peptidase_M42_dom2"/>
</dbReference>
<feature type="binding site" evidence="8">
    <location>
        <position position="67"/>
    </location>
    <ligand>
        <name>Zn(2+)</name>
        <dbReference type="ChEBI" id="CHEBI:29105"/>
        <label>1</label>
    </ligand>
</feature>
<keyword evidence="10" id="KW-1185">Reference proteome</keyword>
<reference evidence="9 10" key="1">
    <citation type="submission" date="2014-12" db="EMBL/GenBank/DDBJ databases">
        <title>Draft genome sequences of 29 type strains of Enterococci.</title>
        <authorList>
            <person name="Zhong Z."/>
            <person name="Sun Z."/>
            <person name="Liu W."/>
            <person name="Zhang W."/>
            <person name="Zhang H."/>
        </authorList>
    </citation>
    <scope>NUCLEOTIDE SEQUENCE [LARGE SCALE GENOMIC DNA]</scope>
    <source>
        <strain evidence="9 10">DSM 22802</strain>
    </source>
</reference>
<dbReference type="Gene3D" id="3.40.630.10">
    <property type="entry name" value="Zn peptidases"/>
    <property type="match status" value="1"/>
</dbReference>
<dbReference type="InterPro" id="IPR051464">
    <property type="entry name" value="Peptidase_M42_aminopept"/>
</dbReference>
<dbReference type="PANTHER" id="PTHR32481:SF0">
    <property type="entry name" value="AMINOPEPTIDASE YPDE-RELATED"/>
    <property type="match status" value="1"/>
</dbReference>
<dbReference type="Gene3D" id="2.40.30.40">
    <property type="entry name" value="Peptidase M42, domain 2"/>
    <property type="match status" value="1"/>
</dbReference>
<evidence type="ECO:0000256" key="5">
    <source>
        <dbReference type="ARBA" id="ARBA00022801"/>
    </source>
</evidence>
<dbReference type="STRING" id="319970.RV00_GL000065"/>
<evidence type="ECO:0000256" key="1">
    <source>
        <dbReference type="ARBA" id="ARBA00006272"/>
    </source>
</evidence>
<keyword evidence="4 8" id="KW-0479">Metal-binding</keyword>
<keyword evidence="2 9" id="KW-0031">Aminopeptidase</keyword>
<dbReference type="SUPFAM" id="SSF101821">
    <property type="entry name" value="Aminopeptidase/glucanase lid domain"/>
    <property type="match status" value="1"/>
</dbReference>
<comment type="cofactor">
    <cofactor evidence="8">
        <name>a divalent metal cation</name>
        <dbReference type="ChEBI" id="CHEBI:60240"/>
    </cofactor>
    <text evidence="8">Binds 2 divalent metal cations per subunit.</text>
</comment>